<gene>
    <name evidence="9" type="ORF">DI536_24485</name>
</gene>
<feature type="transmembrane region" description="Helical" evidence="8">
    <location>
        <begin position="957"/>
        <end position="976"/>
    </location>
</feature>
<keyword evidence="6 8" id="KW-1133">Transmembrane helix</keyword>
<dbReference type="Gene3D" id="3.30.70.1320">
    <property type="entry name" value="Multidrug efflux transporter AcrB pore domain like"/>
    <property type="match status" value="1"/>
</dbReference>
<dbReference type="PRINTS" id="PR00702">
    <property type="entry name" value="ACRIFLAVINRP"/>
</dbReference>
<dbReference type="NCBIfam" id="NF033617">
    <property type="entry name" value="RND_permease_2"/>
    <property type="match status" value="1"/>
</dbReference>
<dbReference type="FunFam" id="1.20.1640.10:FF:000001">
    <property type="entry name" value="Efflux pump membrane transporter"/>
    <property type="match status" value="1"/>
</dbReference>
<evidence type="ECO:0000313" key="10">
    <source>
        <dbReference type="Proteomes" id="UP000249061"/>
    </source>
</evidence>
<protein>
    <submittedName>
        <fullName evidence="9">Acriflavine resistance protein B</fullName>
    </submittedName>
</protein>
<dbReference type="SUPFAM" id="SSF82714">
    <property type="entry name" value="Multidrug efflux transporter AcrB TolC docking domain, DN and DC subdomains"/>
    <property type="match status" value="2"/>
</dbReference>
<keyword evidence="7 8" id="KW-0472">Membrane</keyword>
<keyword evidence="5 8" id="KW-0812">Transmembrane</keyword>
<evidence type="ECO:0000256" key="2">
    <source>
        <dbReference type="ARBA" id="ARBA00022448"/>
    </source>
</evidence>
<dbReference type="Gene3D" id="1.20.1640.10">
    <property type="entry name" value="Multidrug efflux transporter AcrB transmembrane domain"/>
    <property type="match status" value="2"/>
</dbReference>
<dbReference type="Proteomes" id="UP000249061">
    <property type="component" value="Unassembled WGS sequence"/>
</dbReference>
<dbReference type="Gene3D" id="3.30.70.1440">
    <property type="entry name" value="Multidrug efflux transporter AcrB pore domain"/>
    <property type="match status" value="1"/>
</dbReference>
<evidence type="ECO:0000256" key="5">
    <source>
        <dbReference type="ARBA" id="ARBA00022692"/>
    </source>
</evidence>
<feature type="transmembrane region" description="Helical" evidence="8">
    <location>
        <begin position="897"/>
        <end position="923"/>
    </location>
</feature>
<comment type="subcellular location">
    <subcellularLocation>
        <location evidence="1">Cell inner membrane</location>
        <topology evidence="1">Multi-pass membrane protein</topology>
    </subcellularLocation>
</comment>
<dbReference type="PANTHER" id="PTHR32063:SF78">
    <property type="entry name" value="ACRB_ACRD_ACRF FAMILY PROTEIN"/>
    <property type="match status" value="1"/>
</dbReference>
<feature type="transmembrane region" description="Helical" evidence="8">
    <location>
        <begin position="431"/>
        <end position="451"/>
    </location>
</feature>
<keyword evidence="4" id="KW-0997">Cell inner membrane</keyword>
<evidence type="ECO:0000256" key="6">
    <source>
        <dbReference type="ARBA" id="ARBA00022989"/>
    </source>
</evidence>
<organism evidence="9 10">
    <name type="scientific">Archangium gephyra</name>
    <dbReference type="NCBI Taxonomy" id="48"/>
    <lineage>
        <taxon>Bacteria</taxon>
        <taxon>Pseudomonadati</taxon>
        <taxon>Myxococcota</taxon>
        <taxon>Myxococcia</taxon>
        <taxon>Myxococcales</taxon>
        <taxon>Cystobacterineae</taxon>
        <taxon>Archangiaceae</taxon>
        <taxon>Archangium</taxon>
    </lineage>
</organism>
<feature type="transmembrane region" description="Helical" evidence="8">
    <location>
        <begin position="988"/>
        <end position="1014"/>
    </location>
</feature>
<feature type="transmembrane region" description="Helical" evidence="8">
    <location>
        <begin position="859"/>
        <end position="877"/>
    </location>
</feature>
<dbReference type="InterPro" id="IPR001036">
    <property type="entry name" value="Acrflvin-R"/>
</dbReference>
<keyword evidence="2" id="KW-0813">Transport</keyword>
<dbReference type="InterPro" id="IPR027463">
    <property type="entry name" value="AcrB_DN_DC_subdom"/>
</dbReference>
<dbReference type="FunFam" id="3.30.70.1430:FF:000001">
    <property type="entry name" value="Efflux pump membrane transporter"/>
    <property type="match status" value="1"/>
</dbReference>
<proteinExistence type="predicted"/>
<accession>A0A2W5VES3</accession>
<evidence type="ECO:0000256" key="4">
    <source>
        <dbReference type="ARBA" id="ARBA00022519"/>
    </source>
</evidence>
<dbReference type="Gene3D" id="3.30.2090.10">
    <property type="entry name" value="Multidrug efflux transporter AcrB TolC docking domain, DN and DC subdomains"/>
    <property type="match status" value="2"/>
</dbReference>
<dbReference type="GO" id="GO:0042910">
    <property type="term" value="F:xenobiotic transmembrane transporter activity"/>
    <property type="evidence" value="ECO:0007669"/>
    <property type="project" value="TreeGrafter"/>
</dbReference>
<feature type="transmembrane region" description="Helical" evidence="8">
    <location>
        <begin position="530"/>
        <end position="549"/>
    </location>
</feature>
<evidence type="ECO:0000313" key="9">
    <source>
        <dbReference type="EMBL" id="PZR08661.1"/>
    </source>
</evidence>
<dbReference type="Pfam" id="PF00873">
    <property type="entry name" value="ACR_tran"/>
    <property type="match status" value="1"/>
</dbReference>
<dbReference type="EMBL" id="QFQP01000024">
    <property type="protein sequence ID" value="PZR08661.1"/>
    <property type="molecule type" value="Genomic_DNA"/>
</dbReference>
<name>A0A2W5VES3_9BACT</name>
<feature type="transmembrane region" description="Helical" evidence="8">
    <location>
        <begin position="336"/>
        <end position="353"/>
    </location>
</feature>
<sequence>MSISDPFIQRPIATTLLTIGLVIAGVVAFRELPVAALPQVDYPTIVVSTQLPGASAETMASSVTTPLERQFGQVPSMAQMTSVSSQGSSQITLQFELDRSIDSAEQDVQAAINAATSVLPATLPAPPTYSKSNPADAPILTIALSSDSLSLPEVNDQADSVLAQKISQVPGVGLVTLNGAQKPAVRIQVDPSSLAGTNLTLEDVRTAIVAANVNQPKGTIDGPRQAYTLAADDQLTSAAQFKPLVLAWRNGSPIRLQDVAAVKDGVENDALAGWANEKRAIILNVQRQPGANVIEVADRVKALLPQLEASLPQGLQVHVLSDRTETVRASVEDVEFTLALTIGLVVLVIYAFLRNWRATLIPSITVPLSLVGTFGLMYLFGFSLNNLSLMALTISTGFVVDDAIVMLENIARYVEEGEAPLAAAKKGARQIGFTIVSLTVSLIAVLIPLLFMGGLIGRLFREFALTLSAAIAVSAVLSLTLTPTMAAHLLKPEPPPEQRGTFYKWSEAAFEWMLAWYKRGLVVVFRHQTLTLLVTVATIALTVVLTIVIPKGFFPIQDTGSIIGVTEGPNDASFARMVELQEQVIDVVRKDPGVADVAAFIGADGTNPTTNSGRLNITLKPRGDRDDDAEAIITRLNERLGHVTGISVFLQAAQDLQLDNRLSRTQFQYTLESADGDELERTAPALLERMAQLPELRDVTSDAQQRGPVTRLMIDRDTAARLGIATRVIDDTLYDAFGQRQISTIFTQLNLYRVILEVTPSYAGDADSLSSLFVKSADGTPIALSQIVRIEHDDAPLVLSHQGQFRSITISFNVAPGTSLGQAVDAIERVREQLDMPPSVHSTMQGAAKAFRDSLASEPLLILAALITVYIVLGVLYESFIHPITILSTLPSAGVGAYLALIVCGADFSVIALIGIVLLIGIVKKNAIMMIDFALEAERDHGKSPEESIFEACLLRFRPIMMTTMAALLGGVPLAFGSGTGSELRRPLGITIVGGLLVSQVLTLYTTPIIYLFMDRLSQRLGTKKTTPSRAQEALS</sequence>
<evidence type="ECO:0000256" key="1">
    <source>
        <dbReference type="ARBA" id="ARBA00004429"/>
    </source>
</evidence>
<evidence type="ECO:0000256" key="3">
    <source>
        <dbReference type="ARBA" id="ARBA00022475"/>
    </source>
</evidence>
<dbReference type="SUPFAM" id="SSF82866">
    <property type="entry name" value="Multidrug efflux transporter AcrB transmembrane domain"/>
    <property type="match status" value="2"/>
</dbReference>
<evidence type="ECO:0000256" key="8">
    <source>
        <dbReference type="SAM" id="Phobius"/>
    </source>
</evidence>
<evidence type="ECO:0000256" key="7">
    <source>
        <dbReference type="ARBA" id="ARBA00023136"/>
    </source>
</evidence>
<dbReference type="SUPFAM" id="SSF82693">
    <property type="entry name" value="Multidrug efflux transporter AcrB pore domain, PN1, PN2, PC1 and PC2 subdomains"/>
    <property type="match status" value="4"/>
</dbReference>
<dbReference type="AlphaFoldDB" id="A0A2W5VES3"/>
<feature type="transmembrane region" description="Helical" evidence="8">
    <location>
        <begin position="463"/>
        <end position="486"/>
    </location>
</feature>
<reference evidence="9 10" key="1">
    <citation type="submission" date="2017-08" db="EMBL/GenBank/DDBJ databases">
        <title>Infants hospitalized years apart are colonized by the same room-sourced microbial strains.</title>
        <authorList>
            <person name="Brooks B."/>
            <person name="Olm M.R."/>
            <person name="Firek B.A."/>
            <person name="Baker R."/>
            <person name="Thomas B.C."/>
            <person name="Morowitz M.J."/>
            <person name="Banfield J.F."/>
        </authorList>
    </citation>
    <scope>NUCLEOTIDE SEQUENCE [LARGE SCALE GENOMIC DNA]</scope>
    <source>
        <strain evidence="9">S2_003_000_R2_14</strain>
    </source>
</reference>
<dbReference type="Gene3D" id="3.30.70.1430">
    <property type="entry name" value="Multidrug efflux transporter AcrB pore domain"/>
    <property type="match status" value="2"/>
</dbReference>
<comment type="caution">
    <text evidence="9">The sequence shown here is derived from an EMBL/GenBank/DDBJ whole genome shotgun (WGS) entry which is preliminary data.</text>
</comment>
<dbReference type="PANTHER" id="PTHR32063">
    <property type="match status" value="1"/>
</dbReference>
<dbReference type="GO" id="GO:0005886">
    <property type="term" value="C:plasma membrane"/>
    <property type="evidence" value="ECO:0007669"/>
    <property type="project" value="UniProtKB-SubCell"/>
</dbReference>
<feature type="transmembrane region" description="Helical" evidence="8">
    <location>
        <begin position="360"/>
        <end position="380"/>
    </location>
</feature>
<keyword evidence="3" id="KW-1003">Cell membrane</keyword>